<sequence>MDSRFRGNDDELAIRGDQTMTWGEINFAPARVVVEELPDGGMILRSPDSLKPFSRCLGDLLHHWADRIPNAPFLAQRNAEGGWRKVTWAEALRSVEAIAQSLLDRGLNKNRPVMILSDNSIDHALLALAAMHVGVPVAPISQAYSLVSKDHSKLKYIAELLKPGLVYAHDGARFADALNIPELARVEVVTSINPLPGAATLADLLNNAPGPEVENAFASVRPSTVSKILFTSGSTDLPKGVINTQRMMCSNQQAIRQCWPFLADSHPVLVDWLPWNHTFGGNHNFNMVMRHGGTLYIDEGKPMPGLVEKTVANLREISPTLYFNVPRGYDMLIPLLESDDALRANFFKNLKLMFYAGAALPQSLWEKLEALSMRALGYKVRLVSSWGSTETSPMITTVHFDIERAGNVGLPAPGCELKMIPNGGKLEMRVRGTNITPGYFKRDDLTKKAFDEDGFYIIGDAGKLADPNDPAKGVLFDGRVAEDFKLMSGTWVPVGALRVAVIDAAQPVLQDAVITGHDREEVGVLGFASPAGCLSLCPGLPADTPLKDLMAQPAVRDKMAAALKALAAQGKGTSHRVARALLMDEPPGIDANEITDKGYINQRAVLTRRAALVERLYAEGNDPEVIRLG</sequence>
<reference evidence="2 3" key="1">
    <citation type="submission" date="2017-11" db="EMBL/GenBank/DDBJ databases">
        <title>Draft genome sequence of magnetotactic bacterium Magnetospirillum kuznetsovii LBB-42.</title>
        <authorList>
            <person name="Grouzdev D.S."/>
            <person name="Rysina M.S."/>
            <person name="Baslerov R.V."/>
            <person name="Koziaeva V."/>
        </authorList>
    </citation>
    <scope>NUCLEOTIDE SEQUENCE [LARGE SCALE GENOMIC DNA]</scope>
    <source>
        <strain evidence="2 3">LBB-42</strain>
    </source>
</reference>
<dbReference type="Proteomes" id="UP000251075">
    <property type="component" value="Unassembled WGS sequence"/>
</dbReference>
<dbReference type="InterPro" id="IPR000873">
    <property type="entry name" value="AMP-dep_synth/lig_dom"/>
</dbReference>
<dbReference type="CDD" id="cd05921">
    <property type="entry name" value="FCS"/>
    <property type="match status" value="1"/>
</dbReference>
<dbReference type="GO" id="GO:0016405">
    <property type="term" value="F:CoA-ligase activity"/>
    <property type="evidence" value="ECO:0007669"/>
    <property type="project" value="TreeGrafter"/>
</dbReference>
<dbReference type="AlphaFoldDB" id="A0A364NZC7"/>
<dbReference type="PANTHER" id="PTHR24096:SF420">
    <property type="entry name" value="LONG-CHAIN-FATTY-ACID--COA LIGASE-RELATED"/>
    <property type="match status" value="1"/>
</dbReference>
<dbReference type="OrthoDB" id="9803968at2"/>
<dbReference type="SUPFAM" id="SSF56801">
    <property type="entry name" value="Acetyl-CoA synthetase-like"/>
    <property type="match status" value="1"/>
</dbReference>
<accession>A0A364NZC7</accession>
<dbReference type="Pfam" id="PF00501">
    <property type="entry name" value="AMP-binding"/>
    <property type="match status" value="1"/>
</dbReference>
<dbReference type="Gene3D" id="3.40.50.12780">
    <property type="entry name" value="N-terminal domain of ligase-like"/>
    <property type="match status" value="1"/>
</dbReference>
<dbReference type="InterPro" id="IPR042099">
    <property type="entry name" value="ANL_N_sf"/>
</dbReference>
<evidence type="ECO:0000313" key="3">
    <source>
        <dbReference type="Proteomes" id="UP000251075"/>
    </source>
</evidence>
<evidence type="ECO:0000259" key="1">
    <source>
        <dbReference type="Pfam" id="PF00501"/>
    </source>
</evidence>
<dbReference type="NCBIfam" id="NF009232">
    <property type="entry name" value="PRK12582.1"/>
    <property type="match status" value="1"/>
</dbReference>
<dbReference type="EMBL" id="PGTO01000004">
    <property type="protein sequence ID" value="RAU22432.1"/>
    <property type="molecule type" value="Genomic_DNA"/>
</dbReference>
<keyword evidence="3" id="KW-1185">Reference proteome</keyword>
<proteinExistence type="predicted"/>
<protein>
    <submittedName>
        <fullName evidence="2">Feruloyl-CoA synthase</fullName>
    </submittedName>
</protein>
<organism evidence="2 3">
    <name type="scientific">Paramagnetospirillum kuznetsovii</name>
    <dbReference type="NCBI Taxonomy" id="2053833"/>
    <lineage>
        <taxon>Bacteria</taxon>
        <taxon>Pseudomonadati</taxon>
        <taxon>Pseudomonadota</taxon>
        <taxon>Alphaproteobacteria</taxon>
        <taxon>Rhodospirillales</taxon>
        <taxon>Magnetospirillaceae</taxon>
        <taxon>Paramagnetospirillum</taxon>
    </lineage>
</organism>
<comment type="caution">
    <text evidence="2">The sequence shown here is derived from an EMBL/GenBank/DDBJ whole genome shotgun (WGS) entry which is preliminary data.</text>
</comment>
<gene>
    <name evidence="2" type="ORF">CU669_06920</name>
</gene>
<evidence type="ECO:0000313" key="2">
    <source>
        <dbReference type="EMBL" id="RAU22432.1"/>
    </source>
</evidence>
<dbReference type="PANTHER" id="PTHR24096">
    <property type="entry name" value="LONG-CHAIN-FATTY-ACID--COA LIGASE"/>
    <property type="match status" value="1"/>
</dbReference>
<name>A0A364NZC7_9PROT</name>
<dbReference type="RefSeq" id="WP_112143106.1">
    <property type="nucleotide sequence ID" value="NZ_PGTO01000004.1"/>
</dbReference>
<feature type="domain" description="AMP-dependent synthetase/ligase" evidence="1">
    <location>
        <begin position="62"/>
        <end position="440"/>
    </location>
</feature>